<dbReference type="InterPro" id="IPR015943">
    <property type="entry name" value="WD40/YVTN_repeat-like_dom_sf"/>
</dbReference>
<dbReference type="PROSITE" id="PS00018">
    <property type="entry name" value="EF_HAND_1"/>
    <property type="match status" value="1"/>
</dbReference>
<feature type="region of interest" description="Disordered" evidence="2">
    <location>
        <begin position="115"/>
        <end position="189"/>
    </location>
</feature>
<organism evidence="3 4">
    <name type="scientific">Anaeramoeba flamelloides</name>
    <dbReference type="NCBI Taxonomy" id="1746091"/>
    <lineage>
        <taxon>Eukaryota</taxon>
        <taxon>Metamonada</taxon>
        <taxon>Anaeramoebidae</taxon>
        <taxon>Anaeramoeba</taxon>
    </lineage>
</organism>
<accession>A0ABQ8Z8F9</accession>
<feature type="compositionally biased region" description="Low complexity" evidence="2">
    <location>
        <begin position="705"/>
        <end position="722"/>
    </location>
</feature>
<dbReference type="SUPFAM" id="SSF50998">
    <property type="entry name" value="Quinoprotein alcohol dehydrogenase-like"/>
    <property type="match status" value="1"/>
</dbReference>
<keyword evidence="4" id="KW-1185">Reference proteome</keyword>
<proteinExistence type="predicted"/>
<feature type="compositionally biased region" description="Low complexity" evidence="2">
    <location>
        <begin position="749"/>
        <end position="776"/>
    </location>
</feature>
<feature type="region of interest" description="Disordered" evidence="2">
    <location>
        <begin position="703"/>
        <end position="793"/>
    </location>
</feature>
<evidence type="ECO:0000256" key="2">
    <source>
        <dbReference type="SAM" id="MobiDB-lite"/>
    </source>
</evidence>
<dbReference type="Proteomes" id="UP001150062">
    <property type="component" value="Unassembled WGS sequence"/>
</dbReference>
<feature type="compositionally biased region" description="Low complexity" evidence="2">
    <location>
        <begin position="158"/>
        <end position="168"/>
    </location>
</feature>
<dbReference type="InterPro" id="IPR053290">
    <property type="entry name" value="TSET_complex_member"/>
</dbReference>
<dbReference type="InterPro" id="IPR011047">
    <property type="entry name" value="Quinoprotein_ADH-like_sf"/>
</dbReference>
<feature type="coiled-coil region" evidence="1">
    <location>
        <begin position="850"/>
        <end position="877"/>
    </location>
</feature>
<dbReference type="PANTHER" id="PTHR45521:SF2">
    <property type="entry name" value="TRANSDUCIN_WD40 REPEAT-LIKE SUPERFAMILY PROTEIN"/>
    <property type="match status" value="1"/>
</dbReference>
<dbReference type="InterPro" id="IPR018247">
    <property type="entry name" value="EF_Hand_1_Ca_BS"/>
</dbReference>
<dbReference type="PANTHER" id="PTHR45521">
    <property type="entry name" value="TSET COMPLEX MEMBER TSTF"/>
    <property type="match status" value="1"/>
</dbReference>
<reference evidence="3" key="1">
    <citation type="submission" date="2022-08" db="EMBL/GenBank/DDBJ databases">
        <title>Novel sulfate-reducing endosymbionts in the free-living metamonad Anaeramoeba.</title>
        <authorList>
            <person name="Jerlstrom-Hultqvist J."/>
            <person name="Cepicka I."/>
            <person name="Gallot-Lavallee L."/>
            <person name="Salas-Leiva D."/>
            <person name="Curtis B.A."/>
            <person name="Zahonova K."/>
            <person name="Pipaliya S."/>
            <person name="Dacks J."/>
            <person name="Roger A.J."/>
        </authorList>
    </citation>
    <scope>NUCLEOTIDE SEQUENCE</scope>
    <source>
        <strain evidence="3">Schooner1</strain>
    </source>
</reference>
<feature type="compositionally biased region" description="Polar residues" evidence="2">
    <location>
        <begin position="140"/>
        <end position="154"/>
    </location>
</feature>
<comment type="caution">
    <text evidence="3">The sequence shown here is derived from an EMBL/GenBank/DDBJ whole genome shotgun (WGS) entry which is preliminary data.</text>
</comment>
<dbReference type="EMBL" id="JAOAOG010000035">
    <property type="protein sequence ID" value="KAJ6253104.1"/>
    <property type="molecule type" value="Genomic_DNA"/>
</dbReference>
<evidence type="ECO:0000313" key="4">
    <source>
        <dbReference type="Proteomes" id="UP001150062"/>
    </source>
</evidence>
<feature type="compositionally biased region" description="Polar residues" evidence="2">
    <location>
        <begin position="169"/>
        <end position="189"/>
    </location>
</feature>
<protein>
    <submittedName>
        <fullName evidence="3">Tset complex member tstf</fullName>
    </submittedName>
</protein>
<evidence type="ECO:0000256" key="1">
    <source>
        <dbReference type="SAM" id="Coils"/>
    </source>
</evidence>
<dbReference type="Gene3D" id="2.130.10.10">
    <property type="entry name" value="YVTN repeat-like/Quinoprotein amine dehydrogenase"/>
    <property type="match status" value="1"/>
</dbReference>
<gene>
    <name evidence="3" type="ORF">M0813_13601</name>
</gene>
<name>A0ABQ8Z8F9_9EUKA</name>
<keyword evidence="1" id="KW-0175">Coiled coil</keyword>
<feature type="compositionally biased region" description="Basic residues" evidence="2">
    <location>
        <begin position="733"/>
        <end position="748"/>
    </location>
</feature>
<evidence type="ECO:0000313" key="3">
    <source>
        <dbReference type="EMBL" id="KAJ6253104.1"/>
    </source>
</evidence>
<sequence length="1284" mass="147849">MQIDPFFIGLTEKKQHNLCVHPTKPWVVTTDQKEEILIWNYETQQLEHSFSLTNLSIFKKQKKVYDKLSHNLGLTNPQINNNSSVGSSTELNTNLKETNLNEQSNHNASLTERGTSQLQQENKEQTNSQSTSFQQNNGTVTKSTSSPTLNQLSRTKTDPNNTPTDNTKVSTSTDTTMGKINSDSTATYPTNVGLNTGSQTLNSEQGFDQNYDLDSNNKINSSDIVNVFFHDNDSIFWWAKKNCVTNQFLTFQNLLYEQTLSLLIIVTKRFIIFWDYVTQTWSECEIKKYLDKGDITTATIIPIKTWIIFGFSDGTIRIFNYLNRKKIKTIPCVGKEITHFEIFYLNHKQQNRQKSSFKTAENSIDNSNGNSNQLWYNFFSESPIHFLIGSEDGTLNYWSYTNGAVVLTLLHQSKGINFVCKSSLKSSKLLLIYTKDKSFSLIDYSKKPQPKITATFKSKRNYHSVIPFISFDLHFLGIDNKGELILLTLLNNTFYEQPLLNISEFLGKEKEEYNVNKKKKKKKKYPVVNITKFLTHPLKKETCFLATSSGIIGINFNSFQKLNRSFAVTKGWSRTTSSFHNSQKSKGKQSIQTTHGKSYLIFSLRKKLKIITIRGSPKEFSSKKNIFFNQDNDFIDLPYNTLINAGAEFQVSGCDKYFSVFYKKKKEYYVYRISDKNLIEKGRTIGFAWNQNITASTFAIIIPPNKNSNNRKNNNKNNNKNKAGNTDRDKPRSKSGIFKRKTVLKKNVNHNLNKKINNDNTNKNSNNSKNGNNNSKNNKKKKSTQSNNSDENKMKLVIKKIEPNGEILPEKVHEIGFKKNIKKIWSGLFLGIEFESNEENQFAKDFLFSSKNQKLKKKKLKKKKKMSQRELEREKEIKNLILNYEILTPLKKKATLPMSFQFYNWDLIQPISSKFPLFEDISFDPAGGFCLINYGINGGMVFDLQGQFNLLYTIPFPIESSLWYNGTLFIVTGDSILSYFLHQREIGQIEIASFQPSRVIKNDLPQQNLKKFSSVEKYKQGIGNFENYRPRNTISLVTIIEDQLCFFDQQYNMHLLSLDYPLMKFRLTLQAGLVGQAVKWASWVSHALHSEIAFTLEKRGFALESLQLKGLSIRTKILICCRNHLLKQGEQFLTQVELELQSKDFDLIEKNLLEKAIIRFAKIAWKKKKFLNVAEKAFKLASNFNTLNHEYLAMLYKKSGQRDKLIELYNQIKNSNKNSLFVTGALLGGQPLLRALMLHKNYPFAGSLVTHQNVPKQNQQTVLQIWNQNLTKIKQGEKAQIQLD</sequence>
<feature type="compositionally biased region" description="Low complexity" evidence="2">
    <location>
        <begin position="125"/>
        <end position="139"/>
    </location>
</feature>